<feature type="domain" description="Glycoside hydrolase family 65 N-terminal" evidence="8">
    <location>
        <begin position="30"/>
        <end position="227"/>
    </location>
</feature>
<dbReference type="Gene3D" id="2.60.420.10">
    <property type="entry name" value="Maltose phosphorylase, domain 3"/>
    <property type="match status" value="1"/>
</dbReference>
<protein>
    <submittedName>
        <fullName evidence="9">Maltose phosphorylase</fullName>
    </submittedName>
</protein>
<gene>
    <name evidence="9" type="ORF">FD25_GL002269</name>
</gene>
<evidence type="ECO:0000256" key="1">
    <source>
        <dbReference type="ARBA" id="ARBA00006768"/>
    </source>
</evidence>
<keyword evidence="10" id="KW-1185">Reference proteome</keyword>
<name>A0A0R1LJ70_9LACO</name>
<dbReference type="InterPro" id="IPR005195">
    <property type="entry name" value="Glyco_hydro_65_M"/>
</dbReference>
<dbReference type="InterPro" id="IPR037018">
    <property type="entry name" value="GH65_N"/>
</dbReference>
<dbReference type="PANTHER" id="PTHR11051">
    <property type="entry name" value="GLYCOSYL HYDROLASE-RELATED"/>
    <property type="match status" value="1"/>
</dbReference>
<dbReference type="SUPFAM" id="SSF74650">
    <property type="entry name" value="Galactose mutarotase-like"/>
    <property type="match status" value="1"/>
</dbReference>
<dbReference type="AlphaFoldDB" id="A0A0R1LJ70"/>
<evidence type="ECO:0000256" key="4">
    <source>
        <dbReference type="PIRSR" id="PIRSR036289-50"/>
    </source>
</evidence>
<keyword evidence="3" id="KW-0808">Transferase</keyword>
<evidence type="ECO:0000256" key="5">
    <source>
        <dbReference type="PIRSR" id="PIRSR036289-51"/>
    </source>
</evidence>
<dbReference type="GO" id="GO:0004553">
    <property type="term" value="F:hydrolase activity, hydrolyzing O-glycosyl compounds"/>
    <property type="evidence" value="ECO:0007669"/>
    <property type="project" value="TreeGrafter"/>
</dbReference>
<dbReference type="Gene3D" id="1.50.10.10">
    <property type="match status" value="1"/>
</dbReference>
<dbReference type="OrthoDB" id="9758855at2"/>
<evidence type="ECO:0000256" key="3">
    <source>
        <dbReference type="ARBA" id="ARBA00022679"/>
    </source>
</evidence>
<reference evidence="9 10" key="1">
    <citation type="journal article" date="2015" name="Genome Announc.">
        <title>Expanding the biotechnology potential of lactobacilli through comparative genomics of 213 strains and associated genera.</title>
        <authorList>
            <person name="Sun Z."/>
            <person name="Harris H.M."/>
            <person name="McCann A."/>
            <person name="Guo C."/>
            <person name="Argimon S."/>
            <person name="Zhang W."/>
            <person name="Yang X."/>
            <person name="Jeffery I.B."/>
            <person name="Cooney J.C."/>
            <person name="Kagawa T.F."/>
            <person name="Liu W."/>
            <person name="Song Y."/>
            <person name="Salvetti E."/>
            <person name="Wrobel A."/>
            <person name="Rasinkangas P."/>
            <person name="Parkhill J."/>
            <person name="Rea M.C."/>
            <person name="O'Sullivan O."/>
            <person name="Ritari J."/>
            <person name="Douillard F.P."/>
            <person name="Paul Ross R."/>
            <person name="Yang R."/>
            <person name="Briner A.E."/>
            <person name="Felis G.E."/>
            <person name="de Vos W.M."/>
            <person name="Barrangou R."/>
            <person name="Klaenhammer T.R."/>
            <person name="Caufield P.W."/>
            <person name="Cui Y."/>
            <person name="Zhang H."/>
            <person name="O'Toole P.W."/>
        </authorList>
    </citation>
    <scope>NUCLEOTIDE SEQUENCE [LARGE SCALE GENOMIC DNA]</scope>
    <source>
        <strain evidence="9 10">DSM 19394</strain>
    </source>
</reference>
<feature type="domain" description="Glycoside hydrolase family 65 central catalytic" evidence="6">
    <location>
        <begin position="310"/>
        <end position="669"/>
    </location>
</feature>
<feature type="active site" description="Proton donor" evidence="4">
    <location>
        <position position="474"/>
    </location>
</feature>
<dbReference type="GO" id="GO:0016757">
    <property type="term" value="F:glycosyltransferase activity"/>
    <property type="evidence" value="ECO:0007669"/>
    <property type="project" value="UniProtKB-KW"/>
</dbReference>
<dbReference type="GO" id="GO:0005975">
    <property type="term" value="P:carbohydrate metabolic process"/>
    <property type="evidence" value="ECO:0007669"/>
    <property type="project" value="InterPro"/>
</dbReference>
<dbReference type="InterPro" id="IPR005194">
    <property type="entry name" value="Glyco_hydro_65_C"/>
</dbReference>
<keyword evidence="2" id="KW-0328">Glycosyltransferase</keyword>
<dbReference type="Pfam" id="PF03632">
    <property type="entry name" value="Glyco_hydro_65m"/>
    <property type="match status" value="1"/>
</dbReference>
<dbReference type="PATRIC" id="fig|1423715.3.peg.2344"/>
<evidence type="ECO:0000259" key="6">
    <source>
        <dbReference type="Pfam" id="PF03632"/>
    </source>
</evidence>
<dbReference type="EMBL" id="AZDV01000005">
    <property type="protein sequence ID" value="KRK95813.1"/>
    <property type="molecule type" value="Genomic_DNA"/>
</dbReference>
<proteinExistence type="inferred from homology"/>
<dbReference type="Pfam" id="PF03633">
    <property type="entry name" value="Glyco_hydro_65C"/>
    <property type="match status" value="1"/>
</dbReference>
<dbReference type="Proteomes" id="UP000051955">
    <property type="component" value="Unassembled WGS sequence"/>
</dbReference>
<comment type="caution">
    <text evidence="9">The sequence shown here is derived from an EMBL/GenBank/DDBJ whole genome shotgun (WGS) entry which is preliminary data.</text>
</comment>
<evidence type="ECO:0000259" key="7">
    <source>
        <dbReference type="Pfam" id="PF03633"/>
    </source>
</evidence>
<sequence>MTRLYLWGGITLTLHDYHLTLNDVATDKPEYLETVFSLGNGHFGVRANDPISGNPIAGTLINGFYEVAPISYGEGAVGYAKQSQTILNLPDLRHLTITTVSGHPFTTSQRTAVNLDLRTGTLTEQYQVSSQQGETIQLTVKSVMGQTQANYWGISYTLAADSYNGALVVSKSIAVPAEAEDIASADPRKTRMAGIPDCKTDFPAPDLQRYQIKTKRSGQAVTMYLGMTAPQRGTLLKYRVDLGDNQPHTLSYQAYVGNVSANNTIDPIIPTMDHTFKTLEVDSQSYWEKVWAQSEVTVDGHAELDLAIHYNLFQLNQAAGRDGRTAIAAKGLSGSGYEGHYFWDTEMYMLPYFIYTNPQIARQLLLYRYQILPQAKQRARQLGVEHGALYAWRTINGEEASAFFPAGTAQYHIDADIAYAVGKYYETTGDLDFIEQCGFEIILETAKFWADFGAWHQVDGQQRFEFLTVTGPDEYTALVNNNYYTNRMAKHNFELVGYLARKLAERDPNRLAAYGVKPADLAQYKHLADSVYLPYSSDQQINAQDDSFLSKPRWPSDRMTPEHMPLLLHYHPLTIYRYQVAKQADTLLADYLFPADLTLAQLKREYQYYEGVTTHDSSLSRSIFSILAARMGEPEKAYRYFMDTARMDLVDLQKNTADGLHLANLGGSWLALIAGFSGFYLKDGVPFISNHLPKELNQLTYRIRIGESLLEVALSAQTTKVQLLDGPMLQLNVNGQLQTLDHETAVAVTDD</sequence>
<dbReference type="Pfam" id="PF03636">
    <property type="entry name" value="Glyco_hydro_65N"/>
    <property type="match status" value="1"/>
</dbReference>
<dbReference type="InterPro" id="IPR005196">
    <property type="entry name" value="Glyco_hydro_65_N"/>
</dbReference>
<dbReference type="GO" id="GO:0030246">
    <property type="term" value="F:carbohydrate binding"/>
    <property type="evidence" value="ECO:0007669"/>
    <property type="project" value="InterPro"/>
</dbReference>
<dbReference type="InterPro" id="IPR017045">
    <property type="entry name" value="Malt_Pase/Glycosyl_Hdrlase"/>
</dbReference>
<evidence type="ECO:0000313" key="9">
    <source>
        <dbReference type="EMBL" id="KRK95813.1"/>
    </source>
</evidence>
<feature type="domain" description="Glycoside hydrolase family 65 C-terminal" evidence="7">
    <location>
        <begin position="689"/>
        <end position="740"/>
    </location>
</feature>
<dbReference type="SUPFAM" id="SSF48208">
    <property type="entry name" value="Six-hairpin glycosidases"/>
    <property type="match status" value="1"/>
</dbReference>
<accession>A0A0R1LJ70</accession>
<evidence type="ECO:0000256" key="2">
    <source>
        <dbReference type="ARBA" id="ARBA00022676"/>
    </source>
</evidence>
<dbReference type="InterPro" id="IPR011013">
    <property type="entry name" value="Gal_mutarotase_sf_dom"/>
</dbReference>
<organism evidence="9 10">
    <name type="scientific">Levilactobacillus acidifarinae DSM 19394 = JCM 15949</name>
    <dbReference type="NCBI Taxonomy" id="1423715"/>
    <lineage>
        <taxon>Bacteria</taxon>
        <taxon>Bacillati</taxon>
        <taxon>Bacillota</taxon>
        <taxon>Bacilli</taxon>
        <taxon>Lactobacillales</taxon>
        <taxon>Lactobacillaceae</taxon>
        <taxon>Levilactobacillus</taxon>
    </lineage>
</organism>
<feature type="binding site" evidence="5">
    <location>
        <begin position="582"/>
        <end position="583"/>
    </location>
    <ligand>
        <name>substrate</name>
    </ligand>
</feature>
<dbReference type="PIRSF" id="PIRSF036289">
    <property type="entry name" value="Glycosyl_hydrolase_malt_phosph"/>
    <property type="match status" value="1"/>
</dbReference>
<evidence type="ECO:0000259" key="8">
    <source>
        <dbReference type="Pfam" id="PF03636"/>
    </source>
</evidence>
<dbReference type="InterPro" id="IPR008928">
    <property type="entry name" value="6-hairpin_glycosidase_sf"/>
</dbReference>
<comment type="similarity">
    <text evidence="1">Belongs to the glycosyl hydrolase 65 family.</text>
</comment>
<dbReference type="PANTHER" id="PTHR11051:SF8">
    <property type="entry name" value="PROTEIN-GLUCOSYLGALACTOSYLHYDROXYLYSINE GLUCOSIDASE"/>
    <property type="match status" value="1"/>
</dbReference>
<feature type="binding site" evidence="5">
    <location>
        <begin position="343"/>
        <end position="344"/>
    </location>
    <ligand>
        <name>substrate</name>
    </ligand>
</feature>
<dbReference type="Gene3D" id="2.70.98.40">
    <property type="entry name" value="Glycoside hydrolase, family 65, N-terminal domain"/>
    <property type="match status" value="1"/>
</dbReference>
<evidence type="ECO:0000313" key="10">
    <source>
        <dbReference type="Proteomes" id="UP000051955"/>
    </source>
</evidence>
<dbReference type="STRING" id="1423715.FD25_GL002269"/>
<dbReference type="InterPro" id="IPR012341">
    <property type="entry name" value="6hp_glycosidase-like_sf"/>
</dbReference>